<dbReference type="EMBL" id="JACHEX010000001">
    <property type="protein sequence ID" value="MBB6062070.1"/>
    <property type="molecule type" value="Genomic_DNA"/>
</dbReference>
<organism evidence="8 9">
    <name type="scientific">Thermosipho japonicus</name>
    <dbReference type="NCBI Taxonomy" id="90323"/>
    <lineage>
        <taxon>Bacteria</taxon>
        <taxon>Thermotogati</taxon>
        <taxon>Thermotogota</taxon>
        <taxon>Thermotogae</taxon>
        <taxon>Thermotogales</taxon>
        <taxon>Fervidobacteriaceae</taxon>
        <taxon>Thermosipho</taxon>
    </lineage>
</organism>
<comment type="subcellular location">
    <subcellularLocation>
        <location evidence="1">Membrane</location>
        <topology evidence="1">Multi-pass membrane protein</topology>
    </subcellularLocation>
</comment>
<dbReference type="GO" id="GO:0017004">
    <property type="term" value="P:cytochrome complex assembly"/>
    <property type="evidence" value="ECO:0007669"/>
    <property type="project" value="InterPro"/>
</dbReference>
<dbReference type="Pfam" id="PF02683">
    <property type="entry name" value="DsbD_TM"/>
    <property type="match status" value="1"/>
</dbReference>
<evidence type="ECO:0000256" key="4">
    <source>
        <dbReference type="ARBA" id="ARBA00022989"/>
    </source>
</evidence>
<gene>
    <name evidence="8" type="ORF">HNP65_000492</name>
</gene>
<dbReference type="RefSeq" id="WP_184618796.1">
    <property type="nucleotide sequence ID" value="NZ_JACHEX010000001.1"/>
</dbReference>
<keyword evidence="3 6" id="KW-0812">Transmembrane</keyword>
<evidence type="ECO:0000313" key="8">
    <source>
        <dbReference type="EMBL" id="MBB6062070.1"/>
    </source>
</evidence>
<comment type="similarity">
    <text evidence="2">Belongs to the DsbD family.</text>
</comment>
<evidence type="ECO:0000256" key="5">
    <source>
        <dbReference type="ARBA" id="ARBA00023136"/>
    </source>
</evidence>
<evidence type="ECO:0000256" key="2">
    <source>
        <dbReference type="ARBA" id="ARBA00006143"/>
    </source>
</evidence>
<evidence type="ECO:0000256" key="6">
    <source>
        <dbReference type="SAM" id="Phobius"/>
    </source>
</evidence>
<evidence type="ECO:0000313" key="9">
    <source>
        <dbReference type="Proteomes" id="UP000555828"/>
    </source>
</evidence>
<feature type="domain" description="Cytochrome C biogenesis protein transmembrane" evidence="7">
    <location>
        <begin position="9"/>
        <end position="206"/>
    </location>
</feature>
<dbReference type="AlphaFoldDB" id="A0A841GSF0"/>
<dbReference type="PANTHER" id="PTHR31272">
    <property type="entry name" value="CYTOCHROME C-TYPE BIOGENESIS PROTEIN HI_1454-RELATED"/>
    <property type="match status" value="1"/>
</dbReference>
<evidence type="ECO:0000256" key="3">
    <source>
        <dbReference type="ARBA" id="ARBA00022692"/>
    </source>
</evidence>
<protein>
    <submittedName>
        <fullName evidence="8">Cytochrome c-type biogenesis protein</fullName>
    </submittedName>
</protein>
<evidence type="ECO:0000256" key="1">
    <source>
        <dbReference type="ARBA" id="ARBA00004141"/>
    </source>
</evidence>
<proteinExistence type="inferred from homology"/>
<keyword evidence="9" id="KW-1185">Reference proteome</keyword>
<comment type="caution">
    <text evidence="8">The sequence shown here is derived from an EMBL/GenBank/DDBJ whole genome shotgun (WGS) entry which is preliminary data.</text>
</comment>
<feature type="transmembrane region" description="Helical" evidence="6">
    <location>
        <begin position="189"/>
        <end position="208"/>
    </location>
</feature>
<keyword evidence="5 6" id="KW-0472">Membrane</keyword>
<keyword evidence="4 6" id="KW-1133">Transmembrane helix</keyword>
<feature type="transmembrane region" description="Helical" evidence="6">
    <location>
        <begin position="76"/>
        <end position="93"/>
    </location>
</feature>
<feature type="transmembrane region" description="Helical" evidence="6">
    <location>
        <begin position="155"/>
        <end position="177"/>
    </location>
</feature>
<dbReference type="InterPro" id="IPR003834">
    <property type="entry name" value="Cyt_c_assmbl_TM_dom"/>
</dbReference>
<feature type="transmembrane region" description="Helical" evidence="6">
    <location>
        <begin position="114"/>
        <end position="143"/>
    </location>
</feature>
<evidence type="ECO:0000259" key="7">
    <source>
        <dbReference type="Pfam" id="PF02683"/>
    </source>
</evidence>
<dbReference type="InterPro" id="IPR051790">
    <property type="entry name" value="Cytochrome_c-biogenesis_DsbD"/>
</dbReference>
<sequence length="212" mass="23054">MFYKDVSIWIAFLHGILSFFSPCVLPLIPAFLGVLFTAKNKFLKLFGFFIGFSIFFSIIGIFSSVFGIFFSKYGTVINYILGTIIIVMGILYMSNKEIVKPKKINVWNFKGGSLLTGILMGAAIGLIWIPCSSPILGSILTIATTVNPYKGGALLFVYSLGISLPFLTIGAPISKLLTGGFGTPKWEKILKIFGGVFLIILGILIISGKMVV</sequence>
<feature type="transmembrane region" description="Helical" evidence="6">
    <location>
        <begin position="6"/>
        <end position="38"/>
    </location>
</feature>
<feature type="transmembrane region" description="Helical" evidence="6">
    <location>
        <begin position="45"/>
        <end position="70"/>
    </location>
</feature>
<dbReference type="Proteomes" id="UP000555828">
    <property type="component" value="Unassembled WGS sequence"/>
</dbReference>
<accession>A0A841GSF0</accession>
<dbReference type="PANTHER" id="PTHR31272:SF4">
    <property type="entry name" value="CYTOCHROME C-TYPE BIOGENESIS PROTEIN HI_1454-RELATED"/>
    <property type="match status" value="1"/>
</dbReference>
<name>A0A841GSF0_9BACT</name>
<reference evidence="8 9" key="1">
    <citation type="submission" date="2020-08" db="EMBL/GenBank/DDBJ databases">
        <title>Genomic Encyclopedia of Type Strains, Phase IV (KMG-IV): sequencing the most valuable type-strain genomes for metagenomic binning, comparative biology and taxonomic classification.</title>
        <authorList>
            <person name="Goeker M."/>
        </authorList>
    </citation>
    <scope>NUCLEOTIDE SEQUENCE [LARGE SCALE GENOMIC DNA]</scope>
    <source>
        <strain evidence="8 9">DSM 13481</strain>
    </source>
</reference>
<dbReference type="GO" id="GO:0016020">
    <property type="term" value="C:membrane"/>
    <property type="evidence" value="ECO:0007669"/>
    <property type="project" value="UniProtKB-SubCell"/>
</dbReference>